<dbReference type="PANTHER" id="PTHR47623:SF1">
    <property type="entry name" value="OS09G0287300 PROTEIN"/>
    <property type="match status" value="1"/>
</dbReference>
<evidence type="ECO:0000313" key="1">
    <source>
        <dbReference type="EMBL" id="MBE3637394.1"/>
    </source>
</evidence>
<dbReference type="Pfam" id="PF00300">
    <property type="entry name" value="His_Phos_1"/>
    <property type="match status" value="1"/>
</dbReference>
<dbReference type="SUPFAM" id="SSF53254">
    <property type="entry name" value="Phosphoglycerate mutase-like"/>
    <property type="match status" value="1"/>
</dbReference>
<reference evidence="1" key="1">
    <citation type="submission" date="2020-09" db="EMBL/GenBank/DDBJ databases">
        <title>A novel bacterium of genus Mangrovicoccus, isolated from South China Sea.</title>
        <authorList>
            <person name="Huang H."/>
            <person name="Mo K."/>
            <person name="Hu Y."/>
        </authorList>
    </citation>
    <scope>NUCLEOTIDE SEQUENCE</scope>
    <source>
        <strain evidence="1">HB182678</strain>
    </source>
</reference>
<protein>
    <submittedName>
        <fullName evidence="1">Histidine phosphatase family protein</fullName>
    </submittedName>
</protein>
<dbReference type="RefSeq" id="WP_193179936.1">
    <property type="nucleotide sequence ID" value="NZ_JACVXA010000008.1"/>
</dbReference>
<dbReference type="SMART" id="SM00855">
    <property type="entry name" value="PGAM"/>
    <property type="match status" value="1"/>
</dbReference>
<gene>
    <name evidence="1" type="ORF">ICN82_04150</name>
</gene>
<accession>A0A8J7CUE5</accession>
<dbReference type="Proteomes" id="UP000609121">
    <property type="component" value="Unassembled WGS sequence"/>
</dbReference>
<organism evidence="1 2">
    <name type="scientific">Mangrovicoccus algicola</name>
    <dbReference type="NCBI Taxonomy" id="2771008"/>
    <lineage>
        <taxon>Bacteria</taxon>
        <taxon>Pseudomonadati</taxon>
        <taxon>Pseudomonadota</taxon>
        <taxon>Alphaproteobacteria</taxon>
        <taxon>Rhodobacterales</taxon>
        <taxon>Paracoccaceae</taxon>
        <taxon>Mangrovicoccus</taxon>
    </lineage>
</organism>
<sequence>MPLLILIRHAKSDWSHDSLDDHARPLNARGRAAAPLIGRDLAARGLVPDQVLCSSALRTRQTWEAIAAELAGPAEADIRPALYHAQPEAMMDLLRRATGQVVAMIGHNPGIGALAHQILAARPAHAKFATYPTGATLIAQIDDWAGLRNGGAKLSDFLVPRDLPGHP</sequence>
<proteinExistence type="predicted"/>
<dbReference type="InterPro" id="IPR013078">
    <property type="entry name" value="His_Pase_superF_clade-1"/>
</dbReference>
<dbReference type="PANTHER" id="PTHR47623">
    <property type="entry name" value="OS09G0287300 PROTEIN"/>
    <property type="match status" value="1"/>
</dbReference>
<dbReference type="InterPro" id="IPR029033">
    <property type="entry name" value="His_PPase_superfam"/>
</dbReference>
<dbReference type="EMBL" id="JACVXA010000008">
    <property type="protein sequence ID" value="MBE3637394.1"/>
    <property type="molecule type" value="Genomic_DNA"/>
</dbReference>
<dbReference type="AlphaFoldDB" id="A0A8J7CUE5"/>
<keyword evidence="2" id="KW-1185">Reference proteome</keyword>
<evidence type="ECO:0000313" key="2">
    <source>
        <dbReference type="Proteomes" id="UP000609121"/>
    </source>
</evidence>
<dbReference type="Gene3D" id="3.40.50.1240">
    <property type="entry name" value="Phosphoglycerate mutase-like"/>
    <property type="match status" value="1"/>
</dbReference>
<name>A0A8J7CUE5_9RHOB</name>
<dbReference type="CDD" id="cd07067">
    <property type="entry name" value="HP_PGM_like"/>
    <property type="match status" value="1"/>
</dbReference>
<comment type="caution">
    <text evidence="1">The sequence shown here is derived from an EMBL/GenBank/DDBJ whole genome shotgun (WGS) entry which is preliminary data.</text>
</comment>